<dbReference type="Proteomes" id="UP000016412">
    <property type="component" value="Unassembled WGS sequence"/>
</dbReference>
<comment type="caution">
    <text evidence="1">The sequence shown here is derived from an EMBL/GenBank/DDBJ whole genome shotgun (WGS) entry which is preliminary data.</text>
</comment>
<dbReference type="AlphaFoldDB" id="U1GUH5"/>
<accession>U1GUH5</accession>
<name>U1GUH5_TRESO</name>
<proteinExistence type="predicted"/>
<gene>
    <name evidence="1" type="ORF">HMPREF1325_2637</name>
</gene>
<dbReference type="InterPro" id="IPR029062">
    <property type="entry name" value="Class_I_gatase-like"/>
</dbReference>
<dbReference type="Gene3D" id="3.40.50.880">
    <property type="match status" value="1"/>
</dbReference>
<reference evidence="1 2" key="1">
    <citation type="submission" date="2013-08" db="EMBL/GenBank/DDBJ databases">
        <authorList>
            <person name="Durkin A.S."/>
            <person name="Haft D.R."/>
            <person name="McCorrison J."/>
            <person name="Torralba M."/>
            <person name="Gillis M."/>
            <person name="Haft D.H."/>
            <person name="Methe B."/>
            <person name="Sutton G."/>
            <person name="Nelson K.E."/>
        </authorList>
    </citation>
    <scope>NUCLEOTIDE SEQUENCE [LARGE SCALE GENOMIC DNA]</scope>
    <source>
        <strain evidence="1 2">VPI DR56BR1116</strain>
    </source>
</reference>
<dbReference type="EMBL" id="AUZJ01000043">
    <property type="protein sequence ID" value="ERF60259.1"/>
    <property type="molecule type" value="Genomic_DNA"/>
</dbReference>
<protein>
    <submittedName>
        <fullName evidence="1">Peptidase family S51 domain protein</fullName>
    </submittedName>
</protein>
<evidence type="ECO:0000313" key="2">
    <source>
        <dbReference type="Proteomes" id="UP000016412"/>
    </source>
</evidence>
<organism evidence="1 2">
    <name type="scientific">Treponema socranskii subsp. socranskii VPI DR56BR1116 = ATCC 35536</name>
    <dbReference type="NCBI Taxonomy" id="1125725"/>
    <lineage>
        <taxon>Bacteria</taxon>
        <taxon>Pseudomonadati</taxon>
        <taxon>Spirochaetota</taxon>
        <taxon>Spirochaetia</taxon>
        <taxon>Spirochaetales</taxon>
        <taxon>Treponemataceae</taxon>
        <taxon>Treponema</taxon>
    </lineage>
</organism>
<sequence>MTDFYTVPHVRNFPFKKAAKKIIDEYSASLNLLAIANDEAILVENDALRIEYRART</sequence>
<evidence type="ECO:0000313" key="1">
    <source>
        <dbReference type="EMBL" id="ERF60259.1"/>
    </source>
</evidence>
<dbReference type="PATRIC" id="fig|1125725.3.peg.1811"/>